<evidence type="ECO:0000313" key="2">
    <source>
        <dbReference type="EMBL" id="TLS96606.1"/>
    </source>
</evidence>
<proteinExistence type="predicted"/>
<keyword evidence="3" id="KW-1185">Reference proteome</keyword>
<feature type="transmembrane region" description="Helical" evidence="1">
    <location>
        <begin position="70"/>
        <end position="88"/>
    </location>
</feature>
<dbReference type="Proteomes" id="UP000305417">
    <property type="component" value="Unassembled WGS sequence"/>
</dbReference>
<organism evidence="2 3">
    <name type="scientific">Aliarcobacter cibarius</name>
    <dbReference type="NCBI Taxonomy" id="255507"/>
    <lineage>
        <taxon>Bacteria</taxon>
        <taxon>Pseudomonadati</taxon>
        <taxon>Campylobacterota</taxon>
        <taxon>Epsilonproteobacteria</taxon>
        <taxon>Campylobacterales</taxon>
        <taxon>Arcobacteraceae</taxon>
        <taxon>Aliarcobacter</taxon>
    </lineage>
</organism>
<comment type="caution">
    <text evidence="2">The sequence shown here is derived from an EMBL/GenBank/DDBJ whole genome shotgun (WGS) entry which is preliminary data.</text>
</comment>
<gene>
    <name evidence="2" type="ORF">FE247_09615</name>
</gene>
<protein>
    <submittedName>
        <fullName evidence="2">Uncharacterized protein</fullName>
    </submittedName>
</protein>
<dbReference type="RefSeq" id="WP_138109081.1">
    <property type="nucleotide sequence ID" value="NZ_VBUC01000029.1"/>
</dbReference>
<accession>A0ABY2V467</accession>
<evidence type="ECO:0000256" key="1">
    <source>
        <dbReference type="SAM" id="Phobius"/>
    </source>
</evidence>
<name>A0ABY2V467_9BACT</name>
<dbReference type="EMBL" id="VBUC01000029">
    <property type="protein sequence ID" value="TLS96606.1"/>
    <property type="molecule type" value="Genomic_DNA"/>
</dbReference>
<reference evidence="2 3" key="1">
    <citation type="submission" date="2019-05" db="EMBL/GenBank/DDBJ databases">
        <title>Arcobacter cibarius and Arcobacter thereius providing challenges in identification an antibiotic susceptibility and Quinolone resistance.</title>
        <authorList>
            <person name="Busch A."/>
            <person name="Hanel I."/>
            <person name="Hotzel H."/>
            <person name="Tomaso H."/>
        </authorList>
    </citation>
    <scope>NUCLEOTIDE SEQUENCE [LARGE SCALE GENOMIC DNA]</scope>
    <source>
        <strain evidence="2 3">16CS0831-2</strain>
    </source>
</reference>
<keyword evidence="1" id="KW-1133">Transmembrane helix</keyword>
<keyword evidence="1" id="KW-0472">Membrane</keyword>
<feature type="transmembrane region" description="Helical" evidence="1">
    <location>
        <begin position="40"/>
        <end position="58"/>
    </location>
</feature>
<sequence length="96" mass="11363">MFSLDNVVLPEIFSNRLSFLENYKLIFGDVINTIGRGNDILNFIIISFILILFFKNSMEKMIYFYPSRKTIFLTVFCLIYGLLSLNKVSEFLYFNF</sequence>
<keyword evidence="1" id="KW-0812">Transmembrane</keyword>
<evidence type="ECO:0000313" key="3">
    <source>
        <dbReference type="Proteomes" id="UP000305417"/>
    </source>
</evidence>